<evidence type="ECO:0000256" key="5">
    <source>
        <dbReference type="ARBA" id="ARBA00022826"/>
    </source>
</evidence>
<comment type="catalytic activity">
    <reaction evidence="10">
        <text>K(+)(in) = K(+)(out)</text>
        <dbReference type="Rhea" id="RHEA:29463"/>
        <dbReference type="ChEBI" id="CHEBI:29103"/>
    </reaction>
</comment>
<evidence type="ECO:0000256" key="2">
    <source>
        <dbReference type="ARBA" id="ARBA00022448"/>
    </source>
</evidence>
<keyword evidence="9" id="KW-0407">Ion channel</keyword>
<evidence type="ECO:0000256" key="1">
    <source>
        <dbReference type="ARBA" id="ARBA00004651"/>
    </source>
</evidence>
<keyword evidence="5" id="KW-0631">Potassium channel</keyword>
<feature type="domain" description="Potassium channel voltage dependent KCNQ C-terminal" evidence="12">
    <location>
        <begin position="134"/>
        <end position="174"/>
    </location>
</feature>
<evidence type="ECO:0000256" key="4">
    <source>
        <dbReference type="ARBA" id="ARBA00022538"/>
    </source>
</evidence>
<dbReference type="InterPro" id="IPR003937">
    <property type="entry name" value="K_chnl_volt-dep_KCNQ"/>
</dbReference>
<reference evidence="13" key="1">
    <citation type="submission" date="2023-07" db="EMBL/GenBank/DDBJ databases">
        <authorList>
            <person name="Stuckert A."/>
        </authorList>
    </citation>
    <scope>NUCLEOTIDE SEQUENCE</scope>
</reference>
<keyword evidence="4" id="KW-0633">Potassium transport</keyword>
<evidence type="ECO:0000256" key="8">
    <source>
        <dbReference type="ARBA" id="ARBA00023065"/>
    </source>
</evidence>
<name>A0ABN9KYF0_9NEOB</name>
<keyword evidence="3" id="KW-0472">Membrane</keyword>
<dbReference type="PANTHER" id="PTHR47735:SF7">
    <property type="entry name" value="POTASSIUM VOLTAGE-GATED CHANNEL SUBFAMILY KQT MEMBER 4"/>
    <property type="match status" value="1"/>
</dbReference>
<evidence type="ECO:0000256" key="11">
    <source>
        <dbReference type="SAM" id="MobiDB-lite"/>
    </source>
</evidence>
<organism evidence="13 14">
    <name type="scientific">Ranitomeya imitator</name>
    <name type="common">mimic poison frog</name>
    <dbReference type="NCBI Taxonomy" id="111125"/>
    <lineage>
        <taxon>Eukaryota</taxon>
        <taxon>Metazoa</taxon>
        <taxon>Chordata</taxon>
        <taxon>Craniata</taxon>
        <taxon>Vertebrata</taxon>
        <taxon>Euteleostomi</taxon>
        <taxon>Amphibia</taxon>
        <taxon>Batrachia</taxon>
        <taxon>Anura</taxon>
        <taxon>Neobatrachia</taxon>
        <taxon>Hyloidea</taxon>
        <taxon>Dendrobatidae</taxon>
        <taxon>Dendrobatinae</taxon>
        <taxon>Ranitomeya</taxon>
    </lineage>
</organism>
<comment type="caution">
    <text evidence="13">The sequence shown here is derived from an EMBL/GenBank/DDBJ whole genome shotgun (WGS) entry which is preliminary data.</text>
</comment>
<feature type="region of interest" description="Disordered" evidence="11">
    <location>
        <begin position="108"/>
        <end position="151"/>
    </location>
</feature>
<comment type="subcellular location">
    <subcellularLocation>
        <location evidence="1">Cell membrane</location>
        <topology evidence="1">Multi-pass membrane protein</topology>
    </subcellularLocation>
</comment>
<evidence type="ECO:0000313" key="13">
    <source>
        <dbReference type="EMBL" id="CAJ0928539.1"/>
    </source>
</evidence>
<evidence type="ECO:0000256" key="7">
    <source>
        <dbReference type="ARBA" id="ARBA00022958"/>
    </source>
</evidence>
<dbReference type="InterPro" id="IPR013821">
    <property type="entry name" value="K_chnl_volt-dep_KCNQ_C"/>
</dbReference>
<evidence type="ECO:0000256" key="6">
    <source>
        <dbReference type="ARBA" id="ARBA00022882"/>
    </source>
</evidence>
<feature type="compositionally biased region" description="Polar residues" evidence="11">
    <location>
        <begin position="140"/>
        <end position="151"/>
    </location>
</feature>
<keyword evidence="8" id="KW-0406">Ion transport</keyword>
<protein>
    <recommendedName>
        <fullName evidence="12">Potassium channel voltage dependent KCNQ C-terminal domain-containing protein</fullName>
    </recommendedName>
</protein>
<dbReference type="EMBL" id="CAUEEQ010005291">
    <property type="protein sequence ID" value="CAJ0928539.1"/>
    <property type="molecule type" value="Genomic_DNA"/>
</dbReference>
<dbReference type="Pfam" id="PF03520">
    <property type="entry name" value="KCNQ_channel"/>
    <property type="match status" value="1"/>
</dbReference>
<evidence type="ECO:0000256" key="10">
    <source>
        <dbReference type="ARBA" id="ARBA00034430"/>
    </source>
</evidence>
<gene>
    <name evidence="13" type="ORF">RIMI_LOCUS3501049</name>
</gene>
<evidence type="ECO:0000259" key="12">
    <source>
        <dbReference type="Pfam" id="PF03520"/>
    </source>
</evidence>
<keyword evidence="7" id="KW-0630">Potassium</keyword>
<proteinExistence type="predicted"/>
<dbReference type="PANTHER" id="PTHR47735">
    <property type="entry name" value="POTASSIUM VOLTAGE-GATED CHANNEL SUBFAMILY KQT MEMBER 4"/>
    <property type="match status" value="1"/>
</dbReference>
<keyword evidence="2" id="KW-0813">Transport</keyword>
<evidence type="ECO:0000313" key="14">
    <source>
        <dbReference type="Proteomes" id="UP001176940"/>
    </source>
</evidence>
<keyword evidence="3" id="KW-1003">Cell membrane</keyword>
<keyword evidence="14" id="KW-1185">Reference proteome</keyword>
<accession>A0ABN9KYF0</accession>
<sequence length="209" mass="23616">MPASGIPLCTENQALQMIAEFISHQAAWRLYSTDVSRSYLTATWYYYDSILPSFRELLLLFDTWHRTRSRNGGVRHCQGSPRYHPVSPALKTTAPSFCAGESNKAGLKDRLRGGGAPKQSTRSKQYLAPPERTSPGPDLTSETPSPTKVQKSWSFNDRTRFRASLRLKSKPQAEDCTALLSIKWLLVEEHVTRSFFNRIIAFSCPIFSI</sequence>
<dbReference type="Proteomes" id="UP001176940">
    <property type="component" value="Unassembled WGS sequence"/>
</dbReference>
<evidence type="ECO:0000256" key="9">
    <source>
        <dbReference type="ARBA" id="ARBA00023303"/>
    </source>
</evidence>
<keyword evidence="6" id="KW-0851">Voltage-gated channel</keyword>
<evidence type="ECO:0000256" key="3">
    <source>
        <dbReference type="ARBA" id="ARBA00022475"/>
    </source>
</evidence>